<dbReference type="Proteomes" id="UP000008022">
    <property type="component" value="Unassembled WGS sequence"/>
</dbReference>
<reference evidence="2" key="2">
    <citation type="submission" date="2015-06" db="UniProtKB">
        <authorList>
            <consortium name="EnsemblPlants"/>
        </authorList>
    </citation>
    <scope>IDENTIFICATION</scope>
</reference>
<dbReference type="EnsemblPlants" id="ORUFI06G17140.1">
    <property type="protein sequence ID" value="ORUFI06G17140.1"/>
    <property type="gene ID" value="ORUFI06G17140"/>
</dbReference>
<feature type="region of interest" description="Disordered" evidence="1">
    <location>
        <begin position="1"/>
        <end position="23"/>
    </location>
</feature>
<dbReference type="Gramene" id="ORUFI06G17140.1">
    <property type="protein sequence ID" value="ORUFI06G17140.1"/>
    <property type="gene ID" value="ORUFI06G17140"/>
</dbReference>
<evidence type="ECO:0000256" key="1">
    <source>
        <dbReference type="SAM" id="MobiDB-lite"/>
    </source>
</evidence>
<proteinExistence type="predicted"/>
<reference evidence="3" key="1">
    <citation type="submission" date="2013-06" db="EMBL/GenBank/DDBJ databases">
        <authorList>
            <person name="Zhao Q."/>
        </authorList>
    </citation>
    <scope>NUCLEOTIDE SEQUENCE</scope>
    <source>
        <strain evidence="3">cv. W1943</strain>
    </source>
</reference>
<evidence type="ECO:0000313" key="2">
    <source>
        <dbReference type="EnsemblPlants" id="ORUFI06G17140.1"/>
    </source>
</evidence>
<dbReference type="AlphaFoldDB" id="A0A0E0PYD2"/>
<dbReference type="HOGENOM" id="CLU_1638147_0_0_1"/>
<sequence length="162" mass="17908">MEGRARGRCRPATAPGSTASPPLREVADHLCVGEMLRGRERRARFRSTVPPTCWIWRRAEQRMHPDEEERGCHPLVAEGTAPVGERDRKWRCWWGEGRGSSVAGGERQWCHRGRHSGAAVGRGEGKGSGGLRCEGEGGTRIDPDLGRRHSQAAAWLGHLMGR</sequence>
<organism evidence="2 3">
    <name type="scientific">Oryza rufipogon</name>
    <name type="common">Brownbeard rice</name>
    <name type="synonym">Asian wild rice</name>
    <dbReference type="NCBI Taxonomy" id="4529"/>
    <lineage>
        <taxon>Eukaryota</taxon>
        <taxon>Viridiplantae</taxon>
        <taxon>Streptophyta</taxon>
        <taxon>Embryophyta</taxon>
        <taxon>Tracheophyta</taxon>
        <taxon>Spermatophyta</taxon>
        <taxon>Magnoliopsida</taxon>
        <taxon>Liliopsida</taxon>
        <taxon>Poales</taxon>
        <taxon>Poaceae</taxon>
        <taxon>BOP clade</taxon>
        <taxon>Oryzoideae</taxon>
        <taxon>Oryzeae</taxon>
        <taxon>Oryzinae</taxon>
        <taxon>Oryza</taxon>
    </lineage>
</organism>
<feature type="region of interest" description="Disordered" evidence="1">
    <location>
        <begin position="115"/>
        <end position="146"/>
    </location>
</feature>
<feature type="compositionally biased region" description="Gly residues" evidence="1">
    <location>
        <begin position="120"/>
        <end position="132"/>
    </location>
</feature>
<accession>A0A0E0PYD2</accession>
<evidence type="ECO:0000313" key="3">
    <source>
        <dbReference type="Proteomes" id="UP000008022"/>
    </source>
</evidence>
<name>A0A0E0PYD2_ORYRU</name>
<protein>
    <submittedName>
        <fullName evidence="2">Uncharacterized protein</fullName>
    </submittedName>
</protein>
<keyword evidence="3" id="KW-1185">Reference proteome</keyword>
<feature type="compositionally biased region" description="Basic and acidic residues" evidence="1">
    <location>
        <begin position="133"/>
        <end position="146"/>
    </location>
</feature>
<feature type="compositionally biased region" description="Low complexity" evidence="1">
    <location>
        <begin position="11"/>
        <end position="22"/>
    </location>
</feature>